<evidence type="ECO:0000313" key="5">
    <source>
        <dbReference type="Proteomes" id="UP000189229"/>
    </source>
</evidence>
<dbReference type="Pfam" id="PF00497">
    <property type="entry name" value="SBP_bac_3"/>
    <property type="match status" value="1"/>
</dbReference>
<dbReference type="CDD" id="cd13530">
    <property type="entry name" value="PBP2_peptides_like"/>
    <property type="match status" value="1"/>
</dbReference>
<proteinExistence type="predicted"/>
<protein>
    <submittedName>
        <fullName evidence="4">Bacterial extracellular solute-binding s, 3 family protein</fullName>
    </submittedName>
</protein>
<feature type="domain" description="Solute-binding protein family 3/N-terminal" evidence="3">
    <location>
        <begin position="28"/>
        <end position="236"/>
    </location>
</feature>
<dbReference type="Proteomes" id="UP000189229">
    <property type="component" value="Unassembled WGS sequence"/>
</dbReference>
<evidence type="ECO:0000256" key="2">
    <source>
        <dbReference type="SAM" id="MobiDB-lite"/>
    </source>
</evidence>
<comment type="caution">
    <text evidence="4">The sequence shown here is derived from an EMBL/GenBank/DDBJ whole genome shotgun (WGS) entry which is preliminary data.</text>
</comment>
<dbReference type="PANTHER" id="PTHR35936:SF19">
    <property type="entry name" value="AMINO-ACID-BINDING PROTEIN YXEM-RELATED"/>
    <property type="match status" value="1"/>
</dbReference>
<reference evidence="4 5" key="1">
    <citation type="submission" date="2017-02" db="EMBL/GenBank/DDBJ databases">
        <title>Complete genome sequences of Mycobacterium kansasii strains isolated from rhesus macaques.</title>
        <authorList>
            <person name="Panda A."/>
            <person name="Nagaraj S."/>
            <person name="Zhao X."/>
            <person name="Tettelin H."/>
            <person name="Detolla L.J."/>
        </authorList>
    </citation>
    <scope>NUCLEOTIDE SEQUENCE [LARGE SCALE GENOMIC DNA]</scope>
    <source>
        <strain evidence="4 5">11-3813</strain>
    </source>
</reference>
<evidence type="ECO:0000256" key="1">
    <source>
        <dbReference type="ARBA" id="ARBA00022729"/>
    </source>
</evidence>
<evidence type="ECO:0000259" key="3">
    <source>
        <dbReference type="SMART" id="SM00062"/>
    </source>
</evidence>
<dbReference type="SUPFAM" id="SSF53850">
    <property type="entry name" value="Periplasmic binding protein-like II"/>
    <property type="match status" value="1"/>
</dbReference>
<sequence>MVAGVAVAASAGLAACDVAGRPPNDRRTLRVGAAFPDPPFNGMPTGGGFDIDLMTEIARALGTEVSFIRYEGADFNGIFGALNSGDYDCVAAGTTVTPEREKQAAFVAPYLISGQSLAVDTARLPNVRSIDDLSGLTIGVQQGNTSQPIANRLVAEGRAGAVRVYDYGAVRSAITDLTTGGCDAFMKLAPVLTELVKPVQGVEVVQRTGISVEKIAIGSPKRTTTFSSGSPPHRPPWRRTEPCQGSDSDGSAIPISTKPNRATPRCTCPAAARVAQWHS</sequence>
<dbReference type="PANTHER" id="PTHR35936">
    <property type="entry name" value="MEMBRANE-BOUND LYTIC MUREIN TRANSGLYCOSYLASE F"/>
    <property type="match status" value="1"/>
</dbReference>
<dbReference type="AlphaFoldDB" id="A0A1V3WVV0"/>
<name>A0A1V3WVV0_MYCKA</name>
<dbReference type="SMART" id="SM00062">
    <property type="entry name" value="PBPb"/>
    <property type="match status" value="1"/>
</dbReference>
<dbReference type="InterPro" id="IPR001638">
    <property type="entry name" value="Solute-binding_3/MltF_N"/>
</dbReference>
<dbReference type="EMBL" id="MVBM01000006">
    <property type="protein sequence ID" value="OOK70858.1"/>
    <property type="molecule type" value="Genomic_DNA"/>
</dbReference>
<feature type="region of interest" description="Disordered" evidence="2">
    <location>
        <begin position="221"/>
        <end position="261"/>
    </location>
</feature>
<dbReference type="Gene3D" id="3.40.190.10">
    <property type="entry name" value="Periplasmic binding protein-like II"/>
    <property type="match status" value="2"/>
</dbReference>
<feature type="compositionally biased region" description="Polar residues" evidence="2">
    <location>
        <begin position="221"/>
        <end position="230"/>
    </location>
</feature>
<accession>A0A1V3WVV0</accession>
<gene>
    <name evidence="4" type="ORF">BZL30_6573</name>
</gene>
<evidence type="ECO:0000313" key="4">
    <source>
        <dbReference type="EMBL" id="OOK70858.1"/>
    </source>
</evidence>
<keyword evidence="1" id="KW-0732">Signal</keyword>
<organism evidence="4 5">
    <name type="scientific">Mycobacterium kansasii</name>
    <dbReference type="NCBI Taxonomy" id="1768"/>
    <lineage>
        <taxon>Bacteria</taxon>
        <taxon>Bacillati</taxon>
        <taxon>Actinomycetota</taxon>
        <taxon>Actinomycetes</taxon>
        <taxon>Mycobacteriales</taxon>
        <taxon>Mycobacteriaceae</taxon>
        <taxon>Mycobacterium</taxon>
    </lineage>
</organism>